<feature type="transmembrane region" description="Helical" evidence="1">
    <location>
        <begin position="448"/>
        <end position="467"/>
    </location>
</feature>
<gene>
    <name evidence="2" type="ORF">HMPREF1318_0563</name>
</gene>
<feature type="transmembrane region" description="Helical" evidence="1">
    <location>
        <begin position="383"/>
        <end position="403"/>
    </location>
</feature>
<proteinExistence type="predicted"/>
<name>J1H687_9ACTO</name>
<dbReference type="Proteomes" id="UP000002941">
    <property type="component" value="Unassembled WGS sequence"/>
</dbReference>
<accession>J1H687</accession>
<feature type="transmembrane region" description="Helical" evidence="1">
    <location>
        <begin position="225"/>
        <end position="246"/>
    </location>
</feature>
<evidence type="ECO:0000256" key="1">
    <source>
        <dbReference type="SAM" id="Phobius"/>
    </source>
</evidence>
<feature type="transmembrane region" description="Helical" evidence="1">
    <location>
        <begin position="525"/>
        <end position="545"/>
    </location>
</feature>
<sequence>MWLSLLPILLLAAALLFIPGALVGASAGLRTPLIIGLAPAISIAIISGTGVAAPILALPWGLTAVATATAIACLAALATRRLMAGRHPQDADSGATGLRPGLRSIAVWCAAWPLSAAATGITIGRILNTPDAISQTFDAVFHLNAVEWILQTNNASSLRLFLEAPQGRVYPLGWHTLVALAMKLCGATSIPMATNATVLAVAGLVWTSGCLTLTHVLFHGRPAALLTAAVMAGSFTVFPFVLLNWGVLYPNFLSIALLPSLLAAIRALVPIDGAGPAARPTGLLLPATALGVAGLGLTQPNSIATLLLASVILTTARLITSLRAPLDERPANALRRQSLITGALAVGLVIVWLYMRPPRESAIWGPSYATSGSVGEAVTSMPVQLPVIWVPAVLTLLGFIAALRTNGYRWLAALHATTGALYVVARSAQDGDLRFFMVGIWYNDASRLGGLIPVTAVPLAALGMLAAARWGREACGACGRIIQGITASRARETRGLPGQRRVSRVLGSVWGACERLIASGRARPLVWRSSACCVIVLLLVATGPLSGAMSDSVKILEQSYMLAPDSSSLTTDEYALINELPSLIEPDAVIAVDPKSGAALAYALSGADTTVKHLFHRHDADLDIIEKKLNRASADPAVCTALKDVGATYALYFPGKTISNQKAFVGFAHLDTAPGFELVAERGQASLYRITACG</sequence>
<feature type="transmembrane region" description="Helical" evidence="1">
    <location>
        <begin position="338"/>
        <end position="355"/>
    </location>
</feature>
<dbReference type="PATRIC" id="fig|1125718.3.peg.2014"/>
<protein>
    <submittedName>
        <fullName evidence="2">Uncharacterized protein</fullName>
    </submittedName>
</protein>
<feature type="transmembrane region" description="Helical" evidence="1">
    <location>
        <begin position="196"/>
        <end position="218"/>
    </location>
</feature>
<feature type="transmembrane region" description="Helical" evidence="1">
    <location>
        <begin position="60"/>
        <end position="78"/>
    </location>
</feature>
<keyword evidence="1" id="KW-0472">Membrane</keyword>
<dbReference type="InterPro" id="IPR046671">
    <property type="entry name" value="DUF6541"/>
</dbReference>
<evidence type="ECO:0000313" key="2">
    <source>
        <dbReference type="EMBL" id="EJF41085.1"/>
    </source>
</evidence>
<dbReference type="eggNOG" id="COG5617">
    <property type="taxonomic scope" value="Bacteria"/>
</dbReference>
<keyword evidence="1" id="KW-1133">Transmembrane helix</keyword>
<feature type="transmembrane region" description="Helical" evidence="1">
    <location>
        <begin position="252"/>
        <end position="269"/>
    </location>
</feature>
<dbReference type="EMBL" id="AKFT01000163">
    <property type="protein sequence ID" value="EJF41085.1"/>
    <property type="molecule type" value="Genomic_DNA"/>
</dbReference>
<keyword evidence="1" id="KW-0812">Transmembrane</keyword>
<keyword evidence="3" id="KW-1185">Reference proteome</keyword>
<evidence type="ECO:0000313" key="3">
    <source>
        <dbReference type="Proteomes" id="UP000002941"/>
    </source>
</evidence>
<dbReference type="AlphaFoldDB" id="J1H687"/>
<dbReference type="RefSeq" id="WP_008732427.1">
    <property type="nucleotide sequence ID" value="NZ_AKFT01000163.1"/>
</dbReference>
<dbReference type="Pfam" id="PF20176">
    <property type="entry name" value="DUF6541"/>
    <property type="match status" value="1"/>
</dbReference>
<feature type="transmembrane region" description="Helical" evidence="1">
    <location>
        <begin position="34"/>
        <end position="53"/>
    </location>
</feature>
<organism evidence="2 3">
    <name type="scientific">Actinomyces massiliensis F0489</name>
    <dbReference type="NCBI Taxonomy" id="1125718"/>
    <lineage>
        <taxon>Bacteria</taxon>
        <taxon>Bacillati</taxon>
        <taxon>Actinomycetota</taxon>
        <taxon>Actinomycetes</taxon>
        <taxon>Actinomycetales</taxon>
        <taxon>Actinomycetaceae</taxon>
        <taxon>Actinomyces</taxon>
    </lineage>
</organism>
<reference evidence="2 3" key="1">
    <citation type="submission" date="2012-05" db="EMBL/GenBank/DDBJ databases">
        <authorList>
            <person name="Harkins D.M."/>
            <person name="Madupu R."/>
            <person name="Durkin A.S."/>
            <person name="Torralba M."/>
            <person name="Methe B."/>
            <person name="Sutton G.G."/>
            <person name="Nelson K.E."/>
        </authorList>
    </citation>
    <scope>NUCLEOTIDE SEQUENCE [LARGE SCALE GENOMIC DNA]</scope>
    <source>
        <strain evidence="2 3">F0489</strain>
    </source>
</reference>
<feature type="transmembrane region" description="Helical" evidence="1">
    <location>
        <begin position="410"/>
        <end position="428"/>
    </location>
</feature>
<comment type="caution">
    <text evidence="2">The sequence shown here is derived from an EMBL/GenBank/DDBJ whole genome shotgun (WGS) entry which is preliminary data.</text>
</comment>
<dbReference type="OrthoDB" id="3169698at2"/>